<organism evidence="2 3">
    <name type="scientific">Lacicoccus alkaliphilus DSM 16010</name>
    <dbReference type="NCBI Taxonomy" id="1123231"/>
    <lineage>
        <taxon>Bacteria</taxon>
        <taxon>Bacillati</taxon>
        <taxon>Bacillota</taxon>
        <taxon>Bacilli</taxon>
        <taxon>Bacillales</taxon>
        <taxon>Salinicoccaceae</taxon>
        <taxon>Lacicoccus</taxon>
    </lineage>
</organism>
<dbReference type="InterPro" id="IPR025139">
    <property type="entry name" value="DUF4062"/>
</dbReference>
<reference evidence="2 3" key="1">
    <citation type="submission" date="2016-11" db="EMBL/GenBank/DDBJ databases">
        <authorList>
            <person name="Jaros S."/>
            <person name="Januszkiewicz K."/>
            <person name="Wedrychowicz H."/>
        </authorList>
    </citation>
    <scope>NUCLEOTIDE SEQUENCE [LARGE SCALE GENOMIC DNA]</scope>
    <source>
        <strain evidence="2 3">DSM 16010</strain>
    </source>
</reference>
<evidence type="ECO:0000259" key="1">
    <source>
        <dbReference type="Pfam" id="PF13271"/>
    </source>
</evidence>
<dbReference type="AlphaFoldDB" id="A0A1M7CXW9"/>
<dbReference type="Proteomes" id="UP000184206">
    <property type="component" value="Unassembled WGS sequence"/>
</dbReference>
<evidence type="ECO:0000313" key="2">
    <source>
        <dbReference type="EMBL" id="SHL71977.1"/>
    </source>
</evidence>
<sequence length="898" mass="105572">MKKKIKVFLSSRMDGDFVHIRTAIWDCLEKTNYFDVYAFEKAGASSTNTKNAYLREIQDSDVVLILIDNRSGINQGVAEEIKRAKLLKKKMIYIFSKDQCSEPTYLQKELINMGPDVSQKFIEVDKNEDIIEVTIESLVSDVINEYIYTDSLLSGYTEENSIDKEYPDYKISRSTIKDFDFITEYLHSYFYTRPQYNAKESTLNRIQKKNAVDLLKIILGEASFHPNKLRSLEEIILSYHAEEFHNIIKKRILALNSYLLSDFASTIDHLRAALAMCHDNIQVPNWFKLDIAIDLRNVLNDFDRLHNQISAENEGQKLINESTEPLFYPYIDRQKESLYQDISRRYYDAQNSSPYSQTFRNDNHLINAISNSFIVAMMNVSIINMDSVKNQIIDYINLINYEYGSNSNYLNLIKLLILSKDDKSLSRLRRRYNFNEAILTSSDISNIIRSIEHSTNATDVFVRKLILLKNFGYLFDNDLYKSFSNKLFEDINTWIEDENKIVPLGNIILSTLSENTLRLDVETLITTLLKFFDYNIKRWYIEVCRVLALIDYDKATKQLNIKVKNFILNFLDINSLRDYYHFDEFIVKYYYSTNIDLSDLKQFLVENYTDFFQQDILINSRDLSQNQVEGYIMETLESINKMNQEQGQDGVIYGYSDRPYSFLRNLLLNTSIEISNSIQLRMMDTIKETLFAPKQTSDFKIESLYLVIFLNQNINYNTDFINSLKENKDLILNTSGSSLFTNDSVRLLEFVYTLTLSSLEKDDQLILDSLFFTIEFDEYETIQALKSLERYLHYNNFDTLNEAIFKYILHFASLKTNSSEKNIRIFSIRCLVELIRYNEEEVLEKLYFIMNNSTPEIKSHLIGLLNTKDISEQDYLIKIFQQARLDENYLVRYTLDNF</sequence>
<dbReference type="EMBL" id="FRCF01000002">
    <property type="protein sequence ID" value="SHL71977.1"/>
    <property type="molecule type" value="Genomic_DNA"/>
</dbReference>
<feature type="domain" description="DUF4062" evidence="1">
    <location>
        <begin position="6"/>
        <end position="73"/>
    </location>
</feature>
<proteinExistence type="predicted"/>
<accession>A0A1M7CXW9</accession>
<dbReference type="RefSeq" id="WP_072708740.1">
    <property type="nucleotide sequence ID" value="NZ_FRCF01000002.1"/>
</dbReference>
<evidence type="ECO:0000313" key="3">
    <source>
        <dbReference type="Proteomes" id="UP000184206"/>
    </source>
</evidence>
<gene>
    <name evidence="2" type="ORF">SAMN02745189_00922</name>
</gene>
<dbReference type="OrthoDB" id="2053534at2"/>
<dbReference type="Pfam" id="PF13271">
    <property type="entry name" value="DUF4062"/>
    <property type="match status" value="1"/>
</dbReference>
<keyword evidence="3" id="KW-1185">Reference proteome</keyword>
<protein>
    <recommendedName>
        <fullName evidence="1">DUF4062 domain-containing protein</fullName>
    </recommendedName>
</protein>
<name>A0A1M7CXW9_9BACL</name>